<evidence type="ECO:0000256" key="3">
    <source>
        <dbReference type="ARBA" id="ARBA00022450"/>
    </source>
</evidence>
<dbReference type="InterPro" id="IPR009081">
    <property type="entry name" value="PP-bd_ACP"/>
</dbReference>
<dbReference type="CDD" id="cd05931">
    <property type="entry name" value="FAAL"/>
    <property type="match status" value="1"/>
</dbReference>
<dbReference type="InterPro" id="IPR004839">
    <property type="entry name" value="Aminotransferase_I/II_large"/>
</dbReference>
<dbReference type="Gene3D" id="3.40.640.10">
    <property type="entry name" value="Type I PLP-dependent aspartate aminotransferase-like (Major domain)"/>
    <property type="match status" value="1"/>
</dbReference>
<dbReference type="InterPro" id="IPR015422">
    <property type="entry name" value="PyrdxlP-dep_Trfase_small"/>
</dbReference>
<evidence type="ECO:0000256" key="7">
    <source>
        <dbReference type="SAM" id="MobiDB-lite"/>
    </source>
</evidence>
<keyword evidence="6" id="KW-0663">Pyridoxal phosphate</keyword>
<dbReference type="Pfam" id="PF00155">
    <property type="entry name" value="Aminotran_1_2"/>
    <property type="match status" value="1"/>
</dbReference>
<feature type="compositionally biased region" description="Polar residues" evidence="7">
    <location>
        <begin position="1011"/>
        <end position="1025"/>
    </location>
</feature>
<dbReference type="Gene3D" id="3.30.300.30">
    <property type="match status" value="1"/>
</dbReference>
<dbReference type="SMART" id="SM00823">
    <property type="entry name" value="PKS_PP"/>
    <property type="match status" value="1"/>
</dbReference>
<dbReference type="InterPro" id="IPR011251">
    <property type="entry name" value="Luciferase-like_dom"/>
</dbReference>
<comment type="similarity">
    <text evidence="2">Belongs to the ATP-dependent AMP-binding enzyme family.</text>
</comment>
<sequence>MAGQRGTTLLGILGDRAAETPDRAAYTYLSDAGAAQTLTYREVYTAAADLATKVQAVGAPGDRVLVVSVFGPQFLTSFFACVLAGRIPVPVANHQPGAVFSDMSAFAALALDCAPSAILAPRAVLDKLRAASAEYPPLARLAWLSSDEPSGHILEQAVAPAPDEIAFLQYTSGSTRAPRGVMVSHANLTHNLALIEDAFGHTPESKGVIWLPAHHDMGLIGGLLEPLYAGFPVVLMSPEAFIRDPLTWLRAISEHGGTTSGGPNVCYDYSVRRVSPDDVATLDLSRWEVAFVAAEPINPRALQRFADHFAPAGFRPESLLPGYGLAESTLFVSVTPRGAGVRSTQLAGRDVVSCGVVSGGSATIADLDGHTRLEPGEIGEIWLAGPSVADGYWGKPEETEEAFHARLPGDPVTYLRTGDLGFLHGDELFVTGRVKELIIIRGRNIAPQDVEWSIETQHPALRRGRCAAVGIDVDGDEALAVLLEVDAGKLDVTLAELETSIRHTISHAYGLDTHRVVFLSPGELPRTTSGKVQRLKARDMFLGGPENVAAESSSVLDRLTRWMAHQMGVEPAALDAEKPMTALGLDSVKASEFGSYVEREFGYPVSAERLFEGLTLAGLAAELVGEVSGEGPLPEPSSRAGISSAPVEFSLFFFASDADPDNANRYGLFLDCASFADEHDFRAVWLPERHFHRFGGLFPNPAVLGGVLARTTERIRIRAGSVVLPLHDPVRVAEDWSVVDNLSGGRVDIAFATGWNPDDFVLAAADYPDREQVMLSGADKVRRLWRREALTLPNGKGEQIEVRTFPPPIQPELPMWITCSGGIGRFEQAGELGANVLTALLFQDVDELRTKIEAYRKARAAHGHDPQAGHVTLMLHTFLDPDEQTARRVVEKPFKDYLRDSVDLWRRGAEPLNNLSEAEQDRVLDYAFARYFHTSALLGTPERAVELIDELAAAGVNEIACLVDFGVDQAQVLGGLRHLAELRKRYSASTTQPTNPAPAGPTPNQPGHRPIQSSHTAIQPTSTPNLPDHMAIQSDPTTTPPRPAHQQDLGESIRNRHALAHRNSGGVLAKARDFDLARRLREADLLPFYPDLSDSDGATCRYEGRELIMLGSNNYLGLTADPRVRQATANAALQDGPSVTGSRLMNGSTPAHGALERKLARFLGRPDALLFTTGYQANLGFLSAFMGAGTVLVVDEECHASIYDGAAIGGCRLIQFRHNDIADLDRRLRTELGGLPAMVMVDGVYSMSGDIARLAEIRDVCDRHNVPLAVDDAHGLGMIGRTGRGVEEELGLPGTADILTGTFSKSLASVGGWLAGPHDLMDWVRYYGRSQLFSASIPPPAVAAAAAALDILEAEPTRMTKLRELSARWRKGLSELGFDTGTSRTTIVPVFIGDELQCLRFAKHLLDEGIYANCVLAPAVPANRALIRTTVTAVHEPHHLDRALAIFAKVGRELGVISG</sequence>
<dbReference type="InterPro" id="IPR024011">
    <property type="entry name" value="Biosynth_lucif-like_mOase_dom"/>
</dbReference>
<dbReference type="Gene3D" id="3.90.1150.10">
    <property type="entry name" value="Aspartate Aminotransferase, domain 1"/>
    <property type="match status" value="1"/>
</dbReference>
<comment type="caution">
    <text evidence="9">The sequence shown here is derived from an EMBL/GenBank/DDBJ whole genome shotgun (WGS) entry which is preliminary data.</text>
</comment>
<evidence type="ECO:0000259" key="8">
    <source>
        <dbReference type="PROSITE" id="PS50075"/>
    </source>
</evidence>
<name>A0ABW6QZE2_9NOCA</name>
<dbReference type="Pfam" id="PF00296">
    <property type="entry name" value="Bac_luciferase"/>
    <property type="match status" value="1"/>
</dbReference>
<dbReference type="Gene3D" id="3.40.50.12780">
    <property type="entry name" value="N-terminal domain of ligase-like"/>
    <property type="match status" value="1"/>
</dbReference>
<dbReference type="Proteomes" id="UP001601948">
    <property type="component" value="Unassembled WGS sequence"/>
</dbReference>
<dbReference type="PANTHER" id="PTHR22754:SF32">
    <property type="entry name" value="DISCO-INTERACTING PROTEIN 2"/>
    <property type="match status" value="1"/>
</dbReference>
<proteinExistence type="inferred from homology"/>
<dbReference type="SUPFAM" id="SSF47336">
    <property type="entry name" value="ACP-like"/>
    <property type="match status" value="1"/>
</dbReference>
<accession>A0ABW6QZE2</accession>
<evidence type="ECO:0000256" key="6">
    <source>
        <dbReference type="ARBA" id="ARBA00022898"/>
    </source>
</evidence>
<feature type="domain" description="Carrier" evidence="8">
    <location>
        <begin position="553"/>
        <end position="627"/>
    </location>
</feature>
<dbReference type="InterPro" id="IPR020806">
    <property type="entry name" value="PKS_PP-bd"/>
</dbReference>
<dbReference type="InterPro" id="IPR001917">
    <property type="entry name" value="Aminotrans_II_pyridoxalP_BS"/>
</dbReference>
<evidence type="ECO:0000313" key="10">
    <source>
        <dbReference type="Proteomes" id="UP001601948"/>
    </source>
</evidence>
<dbReference type="InterPro" id="IPR036661">
    <property type="entry name" value="Luciferase-like_sf"/>
</dbReference>
<organism evidence="9 10">
    <name type="scientific">Nocardia suismassiliense</name>
    <dbReference type="NCBI Taxonomy" id="2077092"/>
    <lineage>
        <taxon>Bacteria</taxon>
        <taxon>Bacillati</taxon>
        <taxon>Actinomycetota</taxon>
        <taxon>Actinomycetes</taxon>
        <taxon>Mycobacteriales</taxon>
        <taxon>Nocardiaceae</taxon>
        <taxon>Nocardia</taxon>
    </lineage>
</organism>
<dbReference type="InterPro" id="IPR042099">
    <property type="entry name" value="ANL_N_sf"/>
</dbReference>
<dbReference type="InterPro" id="IPR045851">
    <property type="entry name" value="AMP-bd_C_sf"/>
</dbReference>
<dbReference type="Gene3D" id="1.10.1200.10">
    <property type="entry name" value="ACP-like"/>
    <property type="match status" value="1"/>
</dbReference>
<dbReference type="Pfam" id="PF00501">
    <property type="entry name" value="AMP-binding"/>
    <property type="match status" value="1"/>
</dbReference>
<dbReference type="InterPro" id="IPR036736">
    <property type="entry name" value="ACP-like_sf"/>
</dbReference>
<dbReference type="PROSITE" id="PS50075">
    <property type="entry name" value="CARRIER"/>
    <property type="match status" value="1"/>
</dbReference>
<comment type="cofactor">
    <cofactor evidence="1">
        <name>pyridoxal 5'-phosphate</name>
        <dbReference type="ChEBI" id="CHEBI:597326"/>
    </cofactor>
</comment>
<evidence type="ECO:0000256" key="2">
    <source>
        <dbReference type="ARBA" id="ARBA00006432"/>
    </source>
</evidence>
<keyword evidence="5" id="KW-0436">Ligase</keyword>
<reference evidence="9 10" key="1">
    <citation type="submission" date="2024-10" db="EMBL/GenBank/DDBJ databases">
        <title>The Natural Products Discovery Center: Release of the First 8490 Sequenced Strains for Exploring Actinobacteria Biosynthetic Diversity.</title>
        <authorList>
            <person name="Kalkreuter E."/>
            <person name="Kautsar S.A."/>
            <person name="Yang D."/>
            <person name="Bader C.D."/>
            <person name="Teijaro C.N."/>
            <person name="Fluegel L."/>
            <person name="Davis C.M."/>
            <person name="Simpson J.R."/>
            <person name="Lauterbach L."/>
            <person name="Steele A.D."/>
            <person name="Gui C."/>
            <person name="Meng S."/>
            <person name="Li G."/>
            <person name="Viehrig K."/>
            <person name="Ye F."/>
            <person name="Su P."/>
            <person name="Kiefer A.F."/>
            <person name="Nichols A."/>
            <person name="Cepeda A.J."/>
            <person name="Yan W."/>
            <person name="Fan B."/>
            <person name="Jiang Y."/>
            <person name="Adhikari A."/>
            <person name="Zheng C.-J."/>
            <person name="Schuster L."/>
            <person name="Cowan T.M."/>
            <person name="Smanski M.J."/>
            <person name="Chevrette M.G."/>
            <person name="De Carvalho L.P.S."/>
            <person name="Shen B."/>
        </authorList>
    </citation>
    <scope>NUCLEOTIDE SEQUENCE [LARGE SCALE GENOMIC DNA]</scope>
    <source>
        <strain evidence="9 10">NPDC003040</strain>
    </source>
</reference>
<feature type="region of interest" description="Disordered" evidence="7">
    <location>
        <begin position="986"/>
        <end position="1047"/>
    </location>
</feature>
<dbReference type="Pfam" id="PF00550">
    <property type="entry name" value="PP-binding"/>
    <property type="match status" value="1"/>
</dbReference>
<dbReference type="PROSITE" id="PS00599">
    <property type="entry name" value="AA_TRANSFER_CLASS_2"/>
    <property type="match status" value="1"/>
</dbReference>
<dbReference type="InterPro" id="IPR040097">
    <property type="entry name" value="FAAL/FAAC"/>
</dbReference>
<dbReference type="InterPro" id="IPR015421">
    <property type="entry name" value="PyrdxlP-dep_Trfase_major"/>
</dbReference>
<evidence type="ECO:0000256" key="5">
    <source>
        <dbReference type="ARBA" id="ARBA00022598"/>
    </source>
</evidence>
<dbReference type="RefSeq" id="WP_387722016.1">
    <property type="nucleotide sequence ID" value="NZ_JBIAPI010000008.1"/>
</dbReference>
<keyword evidence="10" id="KW-1185">Reference proteome</keyword>
<dbReference type="NCBIfam" id="TIGR04020">
    <property type="entry name" value="seco_metab_LLM"/>
    <property type="match status" value="1"/>
</dbReference>
<dbReference type="InterPro" id="IPR015424">
    <property type="entry name" value="PyrdxlP-dep_Trfase"/>
</dbReference>
<dbReference type="EMBL" id="JBIAPI010000008">
    <property type="protein sequence ID" value="MFF3226635.1"/>
    <property type="molecule type" value="Genomic_DNA"/>
</dbReference>
<feature type="compositionally biased region" description="Pro residues" evidence="7">
    <location>
        <begin position="995"/>
        <end position="1004"/>
    </location>
</feature>
<evidence type="ECO:0000256" key="1">
    <source>
        <dbReference type="ARBA" id="ARBA00001933"/>
    </source>
</evidence>
<dbReference type="InterPro" id="IPR000873">
    <property type="entry name" value="AMP-dep_synth/lig_dom"/>
</dbReference>
<dbReference type="SUPFAM" id="SSF56801">
    <property type="entry name" value="Acetyl-CoA synthetase-like"/>
    <property type="match status" value="1"/>
</dbReference>
<evidence type="ECO:0000313" key="9">
    <source>
        <dbReference type="EMBL" id="MFF3226635.1"/>
    </source>
</evidence>
<dbReference type="Gene3D" id="3.20.20.30">
    <property type="entry name" value="Luciferase-like domain"/>
    <property type="match status" value="1"/>
</dbReference>
<protein>
    <submittedName>
        <fullName evidence="9">MupA/Atu3671 family FMN-dependent luciferase-like monooxygenase</fullName>
    </submittedName>
</protein>
<dbReference type="SUPFAM" id="SSF51679">
    <property type="entry name" value="Bacterial luciferase-like"/>
    <property type="match status" value="1"/>
</dbReference>
<gene>
    <name evidence="9" type="ORF">ACFYV7_27835</name>
</gene>
<dbReference type="PANTHER" id="PTHR22754">
    <property type="entry name" value="DISCO-INTERACTING PROTEIN 2 DIP2 -RELATED"/>
    <property type="match status" value="1"/>
</dbReference>
<evidence type="ECO:0000256" key="4">
    <source>
        <dbReference type="ARBA" id="ARBA00022553"/>
    </source>
</evidence>
<dbReference type="SUPFAM" id="SSF53383">
    <property type="entry name" value="PLP-dependent transferases"/>
    <property type="match status" value="1"/>
</dbReference>
<keyword evidence="4" id="KW-0597">Phosphoprotein</keyword>
<keyword evidence="3" id="KW-0596">Phosphopantetheine</keyword>